<keyword evidence="2" id="KW-0812">Transmembrane</keyword>
<feature type="transmembrane region" description="Helical" evidence="2">
    <location>
        <begin position="115"/>
        <end position="134"/>
    </location>
</feature>
<evidence type="ECO:0000256" key="1">
    <source>
        <dbReference type="SAM" id="Coils"/>
    </source>
</evidence>
<protein>
    <submittedName>
        <fullName evidence="3">Septum formation initiator family protein</fullName>
    </submittedName>
</protein>
<feature type="coiled-coil region" evidence="1">
    <location>
        <begin position="33"/>
        <end position="67"/>
    </location>
</feature>
<dbReference type="HOGENOM" id="CLU_1802372_0_0_12"/>
<organism evidence="3 4">
    <name type="scientific">Borreliella chilensis</name>
    <dbReference type="NCBI Taxonomy" id="1245910"/>
    <lineage>
        <taxon>Bacteria</taxon>
        <taxon>Pseudomonadati</taxon>
        <taxon>Spirochaetota</taxon>
        <taxon>Spirochaetia</taxon>
        <taxon>Spirochaetales</taxon>
        <taxon>Borreliaceae</taxon>
        <taxon>Borreliella</taxon>
    </lineage>
</organism>
<keyword evidence="4" id="KW-1185">Reference proteome</keyword>
<keyword evidence="1" id="KW-0175">Coiled coil</keyword>
<dbReference type="EMBL" id="CP009910">
    <property type="protein sequence ID" value="AJA90527.1"/>
    <property type="molecule type" value="Genomic_DNA"/>
</dbReference>
<name>A0A0A7V2U8_9SPIR</name>
<keyword evidence="2" id="KW-0472">Membrane</keyword>
<dbReference type="AlphaFoldDB" id="A0A0A7V2U8"/>
<sequence length="153" mass="17541">MTTAKKIAMSFYSGIISYFIIAPIFGERGFVNYQQLNNNLTLMKNHIEKLKEIQKELKARYVNLQVSKSEILKEANKLGYYPKNSTVIKTNNDKDKHNQGQILTLQKPPTKNQNFYFISIAIGLIYYFLSSCIVQTKSITKNNKFASNNDSKG</sequence>
<proteinExistence type="predicted"/>
<evidence type="ECO:0000313" key="3">
    <source>
        <dbReference type="EMBL" id="AJA90527.1"/>
    </source>
</evidence>
<dbReference type="KEGG" id="bchi:OY14_03750"/>
<accession>A0A0A7V2U8</accession>
<reference evidence="3 4" key="1">
    <citation type="journal article" date="2015" name="Genome Announc.">
        <title>Genome Sequence of Borrelia chilensis VA1, a South American Member of the Lyme Borreliosis Group.</title>
        <authorList>
            <person name="Huang W."/>
            <person name="Ojaimi C."/>
            <person name="Fallon J.T."/>
            <person name="Travisany D."/>
            <person name="Maass A."/>
            <person name="Ivanova L."/>
            <person name="Tomova A."/>
            <person name="Gonzalez-Acuna D."/>
            <person name="Godfrey H.P."/>
            <person name="Cabello F.C."/>
        </authorList>
    </citation>
    <scope>NUCLEOTIDE SEQUENCE [LARGE SCALE GENOMIC DNA]</scope>
    <source>
        <strain evidence="3 4">VA1</strain>
    </source>
</reference>
<dbReference type="Pfam" id="PF04977">
    <property type="entry name" value="DivIC"/>
    <property type="match status" value="1"/>
</dbReference>
<dbReference type="STRING" id="1245910.OY14_03750"/>
<feature type="transmembrane region" description="Helical" evidence="2">
    <location>
        <begin position="7"/>
        <end position="26"/>
    </location>
</feature>
<dbReference type="InterPro" id="IPR007060">
    <property type="entry name" value="FtsL/DivIC"/>
</dbReference>
<evidence type="ECO:0000256" key="2">
    <source>
        <dbReference type="SAM" id="Phobius"/>
    </source>
</evidence>
<gene>
    <name evidence="3" type="ORF">OY14_03750</name>
</gene>
<dbReference type="Proteomes" id="UP000030940">
    <property type="component" value="Chromosome"/>
</dbReference>
<keyword evidence="2" id="KW-1133">Transmembrane helix</keyword>
<evidence type="ECO:0000313" key="4">
    <source>
        <dbReference type="Proteomes" id="UP000030940"/>
    </source>
</evidence>